<comment type="caution">
    <text evidence="1">The sequence shown here is derived from an EMBL/GenBank/DDBJ whole genome shotgun (WGS) entry which is preliminary data.</text>
</comment>
<dbReference type="EMBL" id="QJKJ01000288">
    <property type="protein sequence ID" value="RDY13388.1"/>
    <property type="molecule type" value="Genomic_DNA"/>
</dbReference>
<dbReference type="InterPro" id="IPR021109">
    <property type="entry name" value="Peptidase_aspartic_dom_sf"/>
</dbReference>
<accession>A0A371IEE1</accession>
<organism evidence="1 2">
    <name type="scientific">Mucuna pruriens</name>
    <name type="common">Velvet bean</name>
    <name type="synonym">Dolichos pruriens</name>
    <dbReference type="NCBI Taxonomy" id="157652"/>
    <lineage>
        <taxon>Eukaryota</taxon>
        <taxon>Viridiplantae</taxon>
        <taxon>Streptophyta</taxon>
        <taxon>Embryophyta</taxon>
        <taxon>Tracheophyta</taxon>
        <taxon>Spermatophyta</taxon>
        <taxon>Magnoliopsida</taxon>
        <taxon>eudicotyledons</taxon>
        <taxon>Gunneridae</taxon>
        <taxon>Pentapetalae</taxon>
        <taxon>rosids</taxon>
        <taxon>fabids</taxon>
        <taxon>Fabales</taxon>
        <taxon>Fabaceae</taxon>
        <taxon>Papilionoideae</taxon>
        <taxon>50 kb inversion clade</taxon>
        <taxon>NPAAA clade</taxon>
        <taxon>indigoferoid/millettioid clade</taxon>
        <taxon>Phaseoleae</taxon>
        <taxon>Mucuna</taxon>
    </lineage>
</organism>
<dbReference type="PANTHER" id="PTHR33067:SF15">
    <property type="entry name" value="RNA-DIRECTED DNA POLYMERASE"/>
    <property type="match status" value="1"/>
</dbReference>
<dbReference type="AlphaFoldDB" id="A0A371IEE1"/>
<protein>
    <submittedName>
        <fullName evidence="1">Uncharacterized protein</fullName>
    </submittedName>
</protein>
<evidence type="ECO:0000313" key="1">
    <source>
        <dbReference type="EMBL" id="RDY13388.1"/>
    </source>
</evidence>
<dbReference type="Proteomes" id="UP000257109">
    <property type="component" value="Unassembled WGS sequence"/>
</dbReference>
<dbReference type="Gene3D" id="2.40.70.10">
    <property type="entry name" value="Acid Proteases"/>
    <property type="match status" value="1"/>
</dbReference>
<sequence>MPKKCRDPDTFTVPCTIGDCTSADAMLDLGASINVMPSSVYKSMNFGDLEPIGVIIQLANKSIVHPLSILEDVLVQINELIFPADFYVLDMEDEPSSKGSTLILGRPFLITARTKNDDNMLHTNLSKFSNFVDVADVSNISNFGDVVDISDFSNFAYMVDVSNFANFECMCDRGKECSICAKSCVAIDKGPEVAKVAEVGEVIEVAASKPSSHPSPAVELKPLLEHLKYAYLEDDQKLSIIIANNLQSEQEERLLCVLQKHRKAIGWTLANLPGINPSIGMHRILLEEEARPVR</sequence>
<dbReference type="CDD" id="cd00303">
    <property type="entry name" value="retropepsin_like"/>
    <property type="match status" value="1"/>
</dbReference>
<reference evidence="1" key="1">
    <citation type="submission" date="2018-05" db="EMBL/GenBank/DDBJ databases">
        <title>Draft genome of Mucuna pruriens seed.</title>
        <authorList>
            <person name="Nnadi N.E."/>
            <person name="Vos R."/>
            <person name="Hasami M.H."/>
            <person name="Devisetty U.K."/>
            <person name="Aguiy J.C."/>
        </authorList>
    </citation>
    <scope>NUCLEOTIDE SEQUENCE [LARGE SCALE GENOMIC DNA]</scope>
    <source>
        <strain evidence="1">JCA_2017</strain>
    </source>
</reference>
<dbReference type="OrthoDB" id="1424255at2759"/>
<keyword evidence="2" id="KW-1185">Reference proteome</keyword>
<dbReference type="SUPFAM" id="SSF50630">
    <property type="entry name" value="Acid proteases"/>
    <property type="match status" value="1"/>
</dbReference>
<name>A0A371IEE1_MUCPR</name>
<dbReference type="PANTHER" id="PTHR33067">
    <property type="entry name" value="RNA-DIRECTED DNA POLYMERASE-RELATED"/>
    <property type="match status" value="1"/>
</dbReference>
<feature type="non-terminal residue" evidence="1">
    <location>
        <position position="1"/>
    </location>
</feature>
<gene>
    <name evidence="1" type="ORF">CR513_01695</name>
</gene>
<proteinExistence type="predicted"/>
<evidence type="ECO:0000313" key="2">
    <source>
        <dbReference type="Proteomes" id="UP000257109"/>
    </source>
</evidence>